<dbReference type="InterPro" id="IPR000014">
    <property type="entry name" value="PAS"/>
</dbReference>
<dbReference type="Pfam" id="PF00563">
    <property type="entry name" value="EAL"/>
    <property type="match status" value="1"/>
</dbReference>
<evidence type="ECO:0000259" key="3">
    <source>
        <dbReference type="PROSITE" id="PS50883"/>
    </source>
</evidence>
<dbReference type="PROSITE" id="PS50113">
    <property type="entry name" value="PAC"/>
    <property type="match status" value="1"/>
</dbReference>
<organism evidence="5 6">
    <name type="scientific">Deinococcus aquiradiocola</name>
    <dbReference type="NCBI Taxonomy" id="393059"/>
    <lineage>
        <taxon>Bacteria</taxon>
        <taxon>Thermotogati</taxon>
        <taxon>Deinococcota</taxon>
        <taxon>Deinococci</taxon>
        <taxon>Deinococcales</taxon>
        <taxon>Deinococcaceae</taxon>
        <taxon>Deinococcus</taxon>
    </lineage>
</organism>
<dbReference type="PANTHER" id="PTHR44757">
    <property type="entry name" value="DIGUANYLATE CYCLASE DGCP"/>
    <property type="match status" value="1"/>
</dbReference>
<name>A0A917PGN2_9DEIO</name>
<dbReference type="InterPro" id="IPR035965">
    <property type="entry name" value="PAS-like_dom_sf"/>
</dbReference>
<dbReference type="PROSITE" id="PS50883">
    <property type="entry name" value="EAL"/>
    <property type="match status" value="1"/>
</dbReference>
<dbReference type="AlphaFoldDB" id="A0A917PGN2"/>
<evidence type="ECO:0000259" key="2">
    <source>
        <dbReference type="PROSITE" id="PS50113"/>
    </source>
</evidence>
<evidence type="ECO:0000313" key="6">
    <source>
        <dbReference type="Proteomes" id="UP000635726"/>
    </source>
</evidence>
<dbReference type="InterPro" id="IPR052155">
    <property type="entry name" value="Biofilm_reg_signaling"/>
</dbReference>
<dbReference type="Pfam" id="PF00990">
    <property type="entry name" value="GGDEF"/>
    <property type="match status" value="1"/>
</dbReference>
<dbReference type="SMART" id="SM00052">
    <property type="entry name" value="EAL"/>
    <property type="match status" value="1"/>
</dbReference>
<dbReference type="SMART" id="SM00267">
    <property type="entry name" value="GGDEF"/>
    <property type="match status" value="1"/>
</dbReference>
<dbReference type="Proteomes" id="UP000635726">
    <property type="component" value="Unassembled WGS sequence"/>
</dbReference>
<dbReference type="SUPFAM" id="SSF55785">
    <property type="entry name" value="PYP-like sensor domain (PAS domain)"/>
    <property type="match status" value="1"/>
</dbReference>
<evidence type="ECO:0000259" key="1">
    <source>
        <dbReference type="PROSITE" id="PS50112"/>
    </source>
</evidence>
<dbReference type="PROSITE" id="PS50887">
    <property type="entry name" value="GGDEF"/>
    <property type="match status" value="1"/>
</dbReference>
<feature type="domain" description="PAS" evidence="1">
    <location>
        <begin position="165"/>
        <end position="205"/>
    </location>
</feature>
<dbReference type="PROSITE" id="PS50112">
    <property type="entry name" value="PAS"/>
    <property type="match status" value="1"/>
</dbReference>
<dbReference type="InterPro" id="IPR043128">
    <property type="entry name" value="Rev_trsase/Diguanyl_cyclase"/>
</dbReference>
<dbReference type="NCBIfam" id="TIGR00254">
    <property type="entry name" value="GGDEF"/>
    <property type="match status" value="1"/>
</dbReference>
<dbReference type="Gene3D" id="3.20.20.450">
    <property type="entry name" value="EAL domain"/>
    <property type="match status" value="1"/>
</dbReference>
<dbReference type="SUPFAM" id="SSF55073">
    <property type="entry name" value="Nucleotide cyclase"/>
    <property type="match status" value="1"/>
</dbReference>
<gene>
    <name evidence="5" type="ORF">GCM10008939_21560</name>
</gene>
<feature type="domain" description="PAC" evidence="2">
    <location>
        <begin position="244"/>
        <end position="295"/>
    </location>
</feature>
<feature type="domain" description="GGDEF" evidence="4">
    <location>
        <begin position="325"/>
        <end position="457"/>
    </location>
</feature>
<evidence type="ECO:0008006" key="7">
    <source>
        <dbReference type="Google" id="ProtNLM"/>
    </source>
</evidence>
<dbReference type="InterPro" id="IPR029787">
    <property type="entry name" value="Nucleotide_cyclase"/>
</dbReference>
<proteinExistence type="predicted"/>
<dbReference type="Gene3D" id="3.30.450.20">
    <property type="entry name" value="PAS domain"/>
    <property type="match status" value="1"/>
</dbReference>
<evidence type="ECO:0000259" key="4">
    <source>
        <dbReference type="PROSITE" id="PS50887"/>
    </source>
</evidence>
<dbReference type="Pfam" id="PF13426">
    <property type="entry name" value="PAS_9"/>
    <property type="match status" value="1"/>
</dbReference>
<dbReference type="SUPFAM" id="SSF141868">
    <property type="entry name" value="EAL domain-like"/>
    <property type="match status" value="1"/>
</dbReference>
<sequence length="715" mass="77980">MHRSSTSSVAPPAQDGDAAATYFRVLDRMVDLSGAVRGLIAAPVRVGGPFEILSSRNVSPGLLQRLRHFTLLPGSELTAAVRTARPFLLSDAMRGELPPGSRLDRTLTAQLGPVLMLPVDVQGELLALVALNVPHGLPDAAVLADLLNASRDLLPDLRGAQLQRSELQADTMLEVLEEGVLLFDPAGRMLRANAAARRIAGVERDGDLPGAFDDRWGLMDVHGLPLPMHAYPVASAIRAGQSVRDIEAMYVRPDGRRIVVSINATPLVVDQTGRGAVVSFVDITARHHLQAQLRAQAMQDPLTGLPNRRALQVLLEQLCLQDAQGQTMLLLVCIERFKRISDRHGQQVAETLVQKVARRIQAHLAPNGTVAHLSGHEFVVLHPVRDEGHAEQLTCALLGALALPYEAAGVDVTPTFRAGFVLHPQDGFTPGELLRHADLALQQGRSGLDGHWQRFTPDLAASRHRRDRIETHLQTAIAQERLHVHYQPVTCLQNGRITSLEALLRWTDEELGVVSPAEFIPVAESTGLIRTLGQYVLREALRQVREWNSAATHPVSVNVNVSASQLHHATFPEEVRDALERAGVAAHHLTIEVTEAVAVNDLPNVTRHLQHLKRLGVRVALDDFGTGHSSLAVLNRLPIDILKLDRQFVQGVHLDHTKQVLLRNAVRLGLELGFQVVAEGVEVQPELEFLLGCDCTHVQGFLLARPAPPTAIALP</sequence>
<dbReference type="Gene3D" id="3.30.70.270">
    <property type="match status" value="1"/>
</dbReference>
<dbReference type="EMBL" id="BMOE01000006">
    <property type="protein sequence ID" value="GGJ77135.1"/>
    <property type="molecule type" value="Genomic_DNA"/>
</dbReference>
<dbReference type="InterPro" id="IPR000160">
    <property type="entry name" value="GGDEF_dom"/>
</dbReference>
<reference evidence="5" key="1">
    <citation type="journal article" date="2014" name="Int. J. Syst. Evol. Microbiol.">
        <title>Complete genome sequence of Corynebacterium casei LMG S-19264T (=DSM 44701T), isolated from a smear-ripened cheese.</title>
        <authorList>
            <consortium name="US DOE Joint Genome Institute (JGI-PGF)"/>
            <person name="Walter F."/>
            <person name="Albersmeier A."/>
            <person name="Kalinowski J."/>
            <person name="Ruckert C."/>
        </authorList>
    </citation>
    <scope>NUCLEOTIDE SEQUENCE</scope>
    <source>
        <strain evidence="5">JCM 14371</strain>
    </source>
</reference>
<dbReference type="CDD" id="cd01948">
    <property type="entry name" value="EAL"/>
    <property type="match status" value="1"/>
</dbReference>
<dbReference type="InterPro" id="IPR001633">
    <property type="entry name" value="EAL_dom"/>
</dbReference>
<dbReference type="CDD" id="cd01949">
    <property type="entry name" value="GGDEF"/>
    <property type="match status" value="1"/>
</dbReference>
<accession>A0A917PGN2</accession>
<keyword evidence="6" id="KW-1185">Reference proteome</keyword>
<reference evidence="5" key="2">
    <citation type="submission" date="2020-09" db="EMBL/GenBank/DDBJ databases">
        <authorList>
            <person name="Sun Q."/>
            <person name="Ohkuma M."/>
        </authorList>
    </citation>
    <scope>NUCLEOTIDE SEQUENCE</scope>
    <source>
        <strain evidence="5">JCM 14371</strain>
    </source>
</reference>
<dbReference type="PANTHER" id="PTHR44757:SF2">
    <property type="entry name" value="BIOFILM ARCHITECTURE MAINTENANCE PROTEIN MBAA"/>
    <property type="match status" value="1"/>
</dbReference>
<dbReference type="InterPro" id="IPR035919">
    <property type="entry name" value="EAL_sf"/>
</dbReference>
<protein>
    <recommendedName>
        <fullName evidence="7">Diguanylate cyclase</fullName>
    </recommendedName>
</protein>
<dbReference type="RefSeq" id="WP_188963279.1">
    <property type="nucleotide sequence ID" value="NZ_BMOE01000006.1"/>
</dbReference>
<dbReference type="NCBIfam" id="TIGR00229">
    <property type="entry name" value="sensory_box"/>
    <property type="match status" value="1"/>
</dbReference>
<dbReference type="InterPro" id="IPR000700">
    <property type="entry name" value="PAS-assoc_C"/>
</dbReference>
<evidence type="ECO:0000313" key="5">
    <source>
        <dbReference type="EMBL" id="GGJ77135.1"/>
    </source>
</evidence>
<comment type="caution">
    <text evidence="5">The sequence shown here is derived from an EMBL/GenBank/DDBJ whole genome shotgun (WGS) entry which is preliminary data.</text>
</comment>
<feature type="domain" description="EAL" evidence="3">
    <location>
        <begin position="466"/>
        <end position="715"/>
    </location>
</feature>